<accession>A0ACB0FKM5</accession>
<reference evidence="1" key="1">
    <citation type="submission" date="2023-05" db="EMBL/GenBank/DDBJ databases">
        <authorList>
            <consortium name="ELIXIR-Norway"/>
        </authorList>
    </citation>
    <scope>NUCLEOTIDE SEQUENCE</scope>
</reference>
<organism evidence="1 2">
    <name type="scientific">Rangifer tarandus platyrhynchus</name>
    <name type="common">Svalbard reindeer</name>
    <dbReference type="NCBI Taxonomy" id="3082113"/>
    <lineage>
        <taxon>Eukaryota</taxon>
        <taxon>Metazoa</taxon>
        <taxon>Chordata</taxon>
        <taxon>Craniata</taxon>
        <taxon>Vertebrata</taxon>
        <taxon>Euteleostomi</taxon>
        <taxon>Mammalia</taxon>
        <taxon>Eutheria</taxon>
        <taxon>Laurasiatheria</taxon>
        <taxon>Artiodactyla</taxon>
        <taxon>Ruminantia</taxon>
        <taxon>Pecora</taxon>
        <taxon>Cervidae</taxon>
        <taxon>Odocoileinae</taxon>
        <taxon>Rangifer</taxon>
    </lineage>
</organism>
<gene>
    <name evidence="1" type="ORF">MRATA1EN3_LOCUS24855</name>
</gene>
<evidence type="ECO:0000313" key="1">
    <source>
        <dbReference type="EMBL" id="CAI9713642.1"/>
    </source>
</evidence>
<protein>
    <submittedName>
        <fullName evidence="1">Uncharacterized protein</fullName>
    </submittedName>
</protein>
<dbReference type="EMBL" id="OX596093">
    <property type="protein sequence ID" value="CAI9713642.1"/>
    <property type="molecule type" value="Genomic_DNA"/>
</dbReference>
<dbReference type="Proteomes" id="UP001162501">
    <property type="component" value="Chromosome 9"/>
</dbReference>
<name>A0ACB0FKM5_RANTA</name>
<sequence length="216" mass="22417">MQRPAGPLGNEPGRCGVGGDPFLCEKLCRGWKLAEKRPSVCSETSGRECQNFGGRARETRRRAPGTEGRTYDSAGRRARGSALPLLLRPGPRGRQPGLPVHMPQRRGGRERRAGAAAPGGGTPPAVRRAVGRDSQPPRVRAPPRAAVAGGELGSGRAAPSAGPGRSLHSALCPRRAAGSRPSAVLCSDSRAPAPARPALPLRDPRLGSVPTHGLGD</sequence>
<proteinExistence type="predicted"/>
<evidence type="ECO:0000313" key="2">
    <source>
        <dbReference type="Proteomes" id="UP001162501"/>
    </source>
</evidence>